<dbReference type="PANTHER" id="PTHR46558:SF4">
    <property type="entry name" value="DNA-BIDING PHAGE PROTEIN"/>
    <property type="match status" value="1"/>
</dbReference>
<dbReference type="Gene3D" id="1.10.260.40">
    <property type="entry name" value="lambda repressor-like DNA-binding domains"/>
    <property type="match status" value="1"/>
</dbReference>
<evidence type="ECO:0000256" key="1">
    <source>
        <dbReference type="ARBA" id="ARBA00023125"/>
    </source>
</evidence>
<evidence type="ECO:0000313" key="4">
    <source>
        <dbReference type="Proteomes" id="UP001058980"/>
    </source>
</evidence>
<feature type="domain" description="HTH cro/C1-type" evidence="2">
    <location>
        <begin position="14"/>
        <end position="69"/>
    </location>
</feature>
<dbReference type="EMBL" id="CP102780">
    <property type="protein sequence ID" value="UVA79551.1"/>
    <property type="molecule type" value="Genomic_DNA"/>
</dbReference>
<dbReference type="SMART" id="SM00530">
    <property type="entry name" value="HTH_XRE"/>
    <property type="match status" value="1"/>
</dbReference>
<dbReference type="PANTHER" id="PTHR46558">
    <property type="entry name" value="TRACRIPTIONAL REGULATORY PROTEIN-RELATED-RELATED"/>
    <property type="match status" value="1"/>
</dbReference>
<gene>
    <name evidence="3" type="ORF">NTU39_00440</name>
</gene>
<dbReference type="CDD" id="cd00093">
    <property type="entry name" value="HTH_XRE"/>
    <property type="match status" value="1"/>
</dbReference>
<proteinExistence type="predicted"/>
<organism evidence="3 4">
    <name type="scientific">Pandoraea commovens</name>
    <dbReference type="NCBI Taxonomy" id="2508289"/>
    <lineage>
        <taxon>Bacteria</taxon>
        <taxon>Pseudomonadati</taxon>
        <taxon>Pseudomonadota</taxon>
        <taxon>Betaproteobacteria</taxon>
        <taxon>Burkholderiales</taxon>
        <taxon>Burkholderiaceae</taxon>
        <taxon>Pandoraea</taxon>
    </lineage>
</organism>
<protein>
    <submittedName>
        <fullName evidence="3">Helix-turn-helix domain-containing protein</fullName>
    </submittedName>
</protein>
<dbReference type="Pfam" id="PF01381">
    <property type="entry name" value="HTH_3"/>
    <property type="match status" value="1"/>
</dbReference>
<name>A0ABY5QFG6_9BURK</name>
<keyword evidence="4" id="KW-1185">Reference proteome</keyword>
<dbReference type="Proteomes" id="UP001058980">
    <property type="component" value="Chromosome"/>
</dbReference>
<reference evidence="3" key="1">
    <citation type="submission" date="2022-08" db="EMBL/GenBank/DDBJ databases">
        <title>Multi-unit outbreak of Pandoraea commovens among non-cystic fibrosis intensive care patients from 2019 to 2021 in Berlin, Germany.</title>
        <authorList>
            <person name="Menzel P."/>
        </authorList>
    </citation>
    <scope>NUCLEOTIDE SEQUENCE</scope>
    <source>
        <strain evidence="3">LB-19-202-79</strain>
    </source>
</reference>
<accession>A0ABY5QFG6</accession>
<dbReference type="PROSITE" id="PS50943">
    <property type="entry name" value="HTH_CROC1"/>
    <property type="match status" value="1"/>
</dbReference>
<keyword evidence="1" id="KW-0238">DNA-binding</keyword>
<evidence type="ECO:0000259" key="2">
    <source>
        <dbReference type="PROSITE" id="PS50943"/>
    </source>
</evidence>
<sequence length="116" mass="12595">MRDEEIYGLLGRAIAERRSKIALTQRELASMVGVSRASIANTERGRQTVSVHNLYAIAAALQVDSLAELLPPLPQRSSPIDIELKSSYESVNASEAASVMKLIDSISKTEGAKVRK</sequence>
<dbReference type="RefSeq" id="WP_257958941.1">
    <property type="nucleotide sequence ID" value="NZ_CP102780.1"/>
</dbReference>
<dbReference type="InterPro" id="IPR010982">
    <property type="entry name" value="Lambda_DNA-bd_dom_sf"/>
</dbReference>
<evidence type="ECO:0000313" key="3">
    <source>
        <dbReference type="EMBL" id="UVA79551.1"/>
    </source>
</evidence>
<dbReference type="SUPFAM" id="SSF47413">
    <property type="entry name" value="lambda repressor-like DNA-binding domains"/>
    <property type="match status" value="1"/>
</dbReference>
<dbReference type="InterPro" id="IPR001387">
    <property type="entry name" value="Cro/C1-type_HTH"/>
</dbReference>